<keyword evidence="3" id="KW-1185">Reference proteome</keyword>
<evidence type="ECO:0008006" key="4">
    <source>
        <dbReference type="Google" id="ProtNLM"/>
    </source>
</evidence>
<feature type="signal peptide" evidence="1">
    <location>
        <begin position="1"/>
        <end position="22"/>
    </location>
</feature>
<dbReference type="Proteomes" id="UP000050454">
    <property type="component" value="Unassembled WGS sequence"/>
</dbReference>
<comment type="caution">
    <text evidence="2">The sequence shown here is derived from an EMBL/GenBank/DDBJ whole genome shotgun (WGS) entry which is preliminary data.</text>
</comment>
<dbReference type="AlphaFoldDB" id="A0A0P7C5Y8"/>
<proteinExistence type="predicted"/>
<organism evidence="2 3">
    <name type="scientific">Jiulongibacter sediminis</name>
    <dbReference type="NCBI Taxonomy" id="1605367"/>
    <lineage>
        <taxon>Bacteria</taxon>
        <taxon>Pseudomonadati</taxon>
        <taxon>Bacteroidota</taxon>
        <taxon>Cytophagia</taxon>
        <taxon>Cytophagales</taxon>
        <taxon>Leadbetterellaceae</taxon>
        <taxon>Jiulongibacter</taxon>
    </lineage>
</organism>
<evidence type="ECO:0000313" key="3">
    <source>
        <dbReference type="Proteomes" id="UP000050454"/>
    </source>
</evidence>
<name>A0A0P7C5Y8_9BACT</name>
<dbReference type="Gene3D" id="3.30.1150.10">
    <property type="match status" value="1"/>
</dbReference>
<feature type="chain" id="PRO_5006136634" description="TonB C-terminal domain-containing protein" evidence="1">
    <location>
        <begin position="23"/>
        <end position="141"/>
    </location>
</feature>
<protein>
    <recommendedName>
        <fullName evidence="4">TonB C-terminal domain-containing protein</fullName>
    </recommendedName>
</protein>
<sequence>MNLFKYLLVMLMAFLCSTSVIGQVNETLPSYPEGFDAFKEYLVSEFHYPESARKTKYQGILGLTLFINKDGSGTLRKLDFSKMKFVGDPKDEDKQLMVNVKEDIRFEVQRLIAEMPDWEPATRNGEKLRVIINVPMRLVLY</sequence>
<dbReference type="RefSeq" id="WP_055147026.1">
    <property type="nucleotide sequence ID" value="NZ_JXSZ01000006.1"/>
</dbReference>
<keyword evidence="1" id="KW-0732">Signal</keyword>
<gene>
    <name evidence="2" type="ORF">AFM12_09255</name>
</gene>
<evidence type="ECO:0000313" key="2">
    <source>
        <dbReference type="EMBL" id="KPM48757.1"/>
    </source>
</evidence>
<dbReference type="STRING" id="1605367.AFM12_09255"/>
<dbReference type="OrthoDB" id="934760at2"/>
<reference evidence="2 3" key="1">
    <citation type="submission" date="2015-07" db="EMBL/GenBank/DDBJ databases">
        <title>The draft genome sequence of Leadbetterella sp. JN14-9.</title>
        <authorList>
            <person name="Liu Y."/>
            <person name="Du J."/>
            <person name="Shao Z."/>
        </authorList>
    </citation>
    <scope>NUCLEOTIDE SEQUENCE [LARGE SCALE GENOMIC DNA]</scope>
    <source>
        <strain evidence="2 3">JN14-9</strain>
    </source>
</reference>
<accession>A0A0P7C5Y8</accession>
<evidence type="ECO:0000256" key="1">
    <source>
        <dbReference type="SAM" id="SignalP"/>
    </source>
</evidence>
<dbReference type="EMBL" id="LGTQ01000006">
    <property type="protein sequence ID" value="KPM48757.1"/>
    <property type="molecule type" value="Genomic_DNA"/>
</dbReference>